<sequence>MATRTNFTARLSVLAMGLCSALFAQPGMALVGATTVDANTSSSLYSGVVSISIGGGTFSGVLLANGYILTAAHVVGYASADSVLVNFNDGSGQSILAQSVTLFPGFAGTTPGSDGLWHDDLALIKLSVAAPTTAAVYDIYTGTPTRNTALTMVGYGGTGDGVNGETAGANASIKTVGSNRVDSLIADDDASGAGYTGKSEIMIFDFDNPASTSKNVFTPATSVASNEAQFGAGDSGSPLFTTVNGQLQVIGIASFNGMVNQTINGVTSPFSTSTTTFGSIGGATSVSAYSSWINSVIAVPEPQTYAMLLAGLGLLAFGKSRRRTR</sequence>
<protein>
    <submittedName>
        <fullName evidence="3">Trypsin-like serine protease</fullName>
        <ecNumber evidence="3">3.4.21.-</ecNumber>
    </submittedName>
</protein>
<dbReference type="InterPro" id="IPR043504">
    <property type="entry name" value="Peptidase_S1_PA_chymotrypsin"/>
</dbReference>
<dbReference type="Pfam" id="PF00089">
    <property type="entry name" value="Trypsin"/>
    <property type="match status" value="1"/>
</dbReference>
<accession>A0ABU6K1Q0</accession>
<dbReference type="PANTHER" id="PTHR24260:SF136">
    <property type="entry name" value="GH08193P-RELATED"/>
    <property type="match status" value="1"/>
</dbReference>
<dbReference type="PROSITE" id="PS50240">
    <property type="entry name" value="TRYPSIN_DOM"/>
    <property type="match status" value="1"/>
</dbReference>
<evidence type="ECO:0000256" key="1">
    <source>
        <dbReference type="SAM" id="SignalP"/>
    </source>
</evidence>
<dbReference type="InterPro" id="IPR001314">
    <property type="entry name" value="Peptidase_S1A"/>
</dbReference>
<evidence type="ECO:0000313" key="3">
    <source>
        <dbReference type="EMBL" id="MEC5384960.1"/>
    </source>
</evidence>
<proteinExistence type="predicted"/>
<dbReference type="Gene3D" id="2.40.10.10">
    <property type="entry name" value="Trypsin-like serine proteases"/>
    <property type="match status" value="1"/>
</dbReference>
<dbReference type="InterPro" id="IPR013424">
    <property type="entry name" value="Ice-binding_C"/>
</dbReference>
<dbReference type="InterPro" id="IPR009003">
    <property type="entry name" value="Peptidase_S1_PA"/>
</dbReference>
<comment type="caution">
    <text evidence="3">The sequence shown here is derived from an EMBL/GenBank/DDBJ whole genome shotgun (WGS) entry which is preliminary data.</text>
</comment>
<dbReference type="GO" id="GO:0016787">
    <property type="term" value="F:hydrolase activity"/>
    <property type="evidence" value="ECO:0007669"/>
    <property type="project" value="UniProtKB-KW"/>
</dbReference>
<gene>
    <name evidence="3" type="ORF">VVD49_04455</name>
</gene>
<dbReference type="InterPro" id="IPR001254">
    <property type="entry name" value="Trypsin_dom"/>
</dbReference>
<dbReference type="InterPro" id="IPR051333">
    <property type="entry name" value="CLIP_Serine_Protease"/>
</dbReference>
<feature type="signal peptide" evidence="1">
    <location>
        <begin position="1"/>
        <end position="24"/>
    </location>
</feature>
<dbReference type="EC" id="3.4.21.-" evidence="3"/>
<dbReference type="SUPFAM" id="SSF50494">
    <property type="entry name" value="Trypsin-like serine proteases"/>
    <property type="match status" value="1"/>
</dbReference>
<dbReference type="Proteomes" id="UP001331561">
    <property type="component" value="Unassembled WGS sequence"/>
</dbReference>
<dbReference type="RefSeq" id="WP_327597926.1">
    <property type="nucleotide sequence ID" value="NZ_JAYXHS010000001.1"/>
</dbReference>
<evidence type="ECO:0000259" key="2">
    <source>
        <dbReference type="PROSITE" id="PS50240"/>
    </source>
</evidence>
<name>A0ABU6K1Q0_9RHOO</name>
<keyword evidence="4" id="KW-1185">Reference proteome</keyword>
<dbReference type="Pfam" id="PF07589">
    <property type="entry name" value="PEP-CTERM"/>
    <property type="match status" value="1"/>
</dbReference>
<evidence type="ECO:0000313" key="4">
    <source>
        <dbReference type="Proteomes" id="UP001331561"/>
    </source>
</evidence>
<dbReference type="PANTHER" id="PTHR24260">
    <property type="match status" value="1"/>
</dbReference>
<reference evidence="3 4" key="1">
    <citation type="submission" date="2024-01" db="EMBL/GenBank/DDBJ databases">
        <title>Uliginosibacterium soil sp. nov.</title>
        <authorList>
            <person name="Lv Y."/>
        </authorList>
    </citation>
    <scope>NUCLEOTIDE SEQUENCE [LARGE SCALE GENOMIC DNA]</scope>
    <source>
        <strain evidence="3 4">H3</strain>
    </source>
</reference>
<dbReference type="SMART" id="SM00020">
    <property type="entry name" value="Tryp_SPc"/>
    <property type="match status" value="1"/>
</dbReference>
<keyword evidence="3" id="KW-0378">Hydrolase</keyword>
<dbReference type="PRINTS" id="PR00722">
    <property type="entry name" value="CHYMOTRYPSIN"/>
</dbReference>
<feature type="domain" description="Peptidase S1" evidence="2">
    <location>
        <begin position="30"/>
        <end position="298"/>
    </location>
</feature>
<dbReference type="NCBIfam" id="TIGR02595">
    <property type="entry name" value="PEP_CTERM"/>
    <property type="match status" value="1"/>
</dbReference>
<organism evidence="3 4">
    <name type="scientific">Uliginosibacterium silvisoli</name>
    <dbReference type="NCBI Taxonomy" id="3114758"/>
    <lineage>
        <taxon>Bacteria</taxon>
        <taxon>Pseudomonadati</taxon>
        <taxon>Pseudomonadota</taxon>
        <taxon>Betaproteobacteria</taxon>
        <taxon>Rhodocyclales</taxon>
        <taxon>Zoogloeaceae</taxon>
        <taxon>Uliginosibacterium</taxon>
    </lineage>
</organism>
<dbReference type="EMBL" id="JAYXHS010000001">
    <property type="protein sequence ID" value="MEC5384960.1"/>
    <property type="molecule type" value="Genomic_DNA"/>
</dbReference>
<feature type="chain" id="PRO_5046747784" evidence="1">
    <location>
        <begin position="25"/>
        <end position="325"/>
    </location>
</feature>
<keyword evidence="1" id="KW-0732">Signal</keyword>